<feature type="transmembrane region" description="Helical" evidence="2">
    <location>
        <begin position="82"/>
        <end position="103"/>
    </location>
</feature>
<feature type="transmembrane region" description="Helical" evidence="2">
    <location>
        <begin position="200"/>
        <end position="223"/>
    </location>
</feature>
<evidence type="ECO:0000313" key="3">
    <source>
        <dbReference type="EMBL" id="KZP10506.1"/>
    </source>
</evidence>
<dbReference type="InterPro" id="IPR052979">
    <property type="entry name" value="Adenylate-forming_domain"/>
</dbReference>
<dbReference type="OrthoDB" id="3142841at2759"/>
<dbReference type="AlphaFoldDB" id="A0A165ZEM0"/>
<keyword evidence="4" id="KW-1185">Reference proteome</keyword>
<proteinExistence type="predicted"/>
<keyword evidence="2" id="KW-1133">Transmembrane helix</keyword>
<keyword evidence="2" id="KW-0472">Membrane</keyword>
<evidence type="ECO:0008006" key="5">
    <source>
        <dbReference type="Google" id="ProtNLM"/>
    </source>
</evidence>
<accession>A0A165ZEM0</accession>
<reference evidence="3 4" key="1">
    <citation type="journal article" date="2016" name="Mol. Biol. Evol.">
        <title>Comparative Genomics of Early-Diverging Mushroom-Forming Fungi Provides Insights into the Origins of Lignocellulose Decay Capabilities.</title>
        <authorList>
            <person name="Nagy L.G."/>
            <person name="Riley R."/>
            <person name="Tritt A."/>
            <person name="Adam C."/>
            <person name="Daum C."/>
            <person name="Floudas D."/>
            <person name="Sun H."/>
            <person name="Yadav J.S."/>
            <person name="Pangilinan J."/>
            <person name="Larsson K.H."/>
            <person name="Matsuura K."/>
            <person name="Barry K."/>
            <person name="Labutti K."/>
            <person name="Kuo R."/>
            <person name="Ohm R.A."/>
            <person name="Bhattacharya S.S."/>
            <person name="Shirouzu T."/>
            <person name="Yoshinaga Y."/>
            <person name="Martin F.M."/>
            <person name="Grigoriev I.V."/>
            <person name="Hibbett D.S."/>
        </authorList>
    </citation>
    <scope>NUCLEOTIDE SEQUENCE [LARGE SCALE GENOMIC DNA]</scope>
    <source>
        <strain evidence="3 4">CBS 109695</strain>
    </source>
</reference>
<dbReference type="Proteomes" id="UP000076532">
    <property type="component" value="Unassembled WGS sequence"/>
</dbReference>
<evidence type="ECO:0000256" key="2">
    <source>
        <dbReference type="SAM" id="Phobius"/>
    </source>
</evidence>
<name>A0A165ZEM0_9AGAM</name>
<feature type="compositionally biased region" description="Basic and acidic residues" evidence="1">
    <location>
        <begin position="7"/>
        <end position="30"/>
    </location>
</feature>
<dbReference type="EMBL" id="KV417679">
    <property type="protein sequence ID" value="KZP10506.1"/>
    <property type="molecule type" value="Genomic_DNA"/>
</dbReference>
<dbReference type="PANTHER" id="PTHR33927">
    <property type="entry name" value="TRANSMEMBRANE PROTEIN"/>
    <property type="match status" value="1"/>
</dbReference>
<feature type="transmembrane region" description="Helical" evidence="2">
    <location>
        <begin position="109"/>
        <end position="127"/>
    </location>
</feature>
<evidence type="ECO:0000313" key="4">
    <source>
        <dbReference type="Proteomes" id="UP000076532"/>
    </source>
</evidence>
<dbReference type="PANTHER" id="PTHR33927:SF1">
    <property type="entry name" value="TRANSMEMBRANE PROTEIN"/>
    <property type="match status" value="1"/>
</dbReference>
<sequence length="543" mass="60473">MSSPTQDAHDAEKGEMQEVFPDHDHAREPYAESAPGSVQAASPQEGAYNGKRLLIQKSPDGAPFAPHQKLGKTRTFLMDFNVYRRLFVFIVALNLIGVLLASIGRFPYAHKYTGALVLGNLLAAILVRNELFLRGLYLAVNTLFHFSRRWAPLRLRLALTSFLLHIGGIHSGCATSGFFWLVYRVTNILLDNPKDRDGPLVAGIIVNLTLAISIASAFPWVRSAHHNVFERHHRFVGWLGLSATWVFVILDDMFNLPEHIWNEMGLPLFKQLLRTQNFYYVIFMTILTFLPWCCVRRVKVDIEVPSTQVIVIRFARGMQQGLVSRISLGPVLEYHPFGTISEGAQADCHYMVCGARGDYTKRLMAHALATASTSGSNAASAASNRTSTSTASTAERTQAQEQSQTQAQTQTRLWTRQLKFPGVSHSTTLYRRGIRLCTGTGIGSALSVCIQNPNWYLLWLGSDQEKNFGPTISGLIHRNIAPERRTIWDSKKEGGRPDTVRLLKSIYAEWGAEVVFITSSGAREILEGCAVEGMNAFGTLEDF</sequence>
<feature type="region of interest" description="Disordered" evidence="1">
    <location>
        <begin position="1"/>
        <end position="43"/>
    </location>
</feature>
<organism evidence="3 4">
    <name type="scientific">Athelia psychrophila</name>
    <dbReference type="NCBI Taxonomy" id="1759441"/>
    <lineage>
        <taxon>Eukaryota</taxon>
        <taxon>Fungi</taxon>
        <taxon>Dikarya</taxon>
        <taxon>Basidiomycota</taxon>
        <taxon>Agaricomycotina</taxon>
        <taxon>Agaricomycetes</taxon>
        <taxon>Agaricomycetidae</taxon>
        <taxon>Atheliales</taxon>
        <taxon>Atheliaceae</taxon>
        <taxon>Athelia</taxon>
    </lineage>
</organism>
<gene>
    <name evidence="3" type="ORF">FIBSPDRAFT_922356</name>
</gene>
<dbReference type="STRING" id="436010.A0A165ZEM0"/>
<feature type="transmembrane region" description="Helical" evidence="2">
    <location>
        <begin position="277"/>
        <end position="295"/>
    </location>
</feature>
<evidence type="ECO:0000256" key="1">
    <source>
        <dbReference type="SAM" id="MobiDB-lite"/>
    </source>
</evidence>
<protein>
    <recommendedName>
        <fullName evidence="5">Non-ribosomal peptide synthetase</fullName>
    </recommendedName>
</protein>
<feature type="transmembrane region" description="Helical" evidence="2">
    <location>
        <begin position="235"/>
        <end position="257"/>
    </location>
</feature>
<feature type="transmembrane region" description="Helical" evidence="2">
    <location>
        <begin position="157"/>
        <end position="180"/>
    </location>
</feature>
<keyword evidence="2" id="KW-0812">Transmembrane</keyword>
<feature type="region of interest" description="Disordered" evidence="1">
    <location>
        <begin position="377"/>
        <end position="410"/>
    </location>
</feature>